<dbReference type="NCBIfam" id="TIGR00254">
    <property type="entry name" value="GGDEF"/>
    <property type="match status" value="1"/>
</dbReference>
<keyword evidence="3" id="KW-0808">Transferase</keyword>
<dbReference type="SUPFAM" id="SSF55781">
    <property type="entry name" value="GAF domain-like"/>
    <property type="match status" value="1"/>
</dbReference>
<dbReference type="InterPro" id="IPR029016">
    <property type="entry name" value="GAF-like_dom_sf"/>
</dbReference>
<keyword evidence="4" id="KW-1185">Reference proteome</keyword>
<dbReference type="Gene3D" id="3.30.70.270">
    <property type="match status" value="1"/>
</dbReference>
<evidence type="ECO:0000313" key="4">
    <source>
        <dbReference type="Proteomes" id="UP001404104"/>
    </source>
</evidence>
<dbReference type="PROSITE" id="PS50113">
    <property type="entry name" value="PAC"/>
    <property type="match status" value="1"/>
</dbReference>
<dbReference type="PANTHER" id="PTHR43102">
    <property type="entry name" value="SLR1143 PROTEIN"/>
    <property type="match status" value="1"/>
</dbReference>
<dbReference type="PANTHER" id="PTHR43102:SF2">
    <property type="entry name" value="GAF DOMAIN-CONTAINING PROTEIN"/>
    <property type="match status" value="1"/>
</dbReference>
<dbReference type="InterPro" id="IPR003018">
    <property type="entry name" value="GAF"/>
</dbReference>
<dbReference type="InterPro" id="IPR035965">
    <property type="entry name" value="PAS-like_dom_sf"/>
</dbReference>
<dbReference type="InterPro" id="IPR043128">
    <property type="entry name" value="Rev_trsase/Diguanyl_cyclase"/>
</dbReference>
<evidence type="ECO:0000259" key="1">
    <source>
        <dbReference type="PROSITE" id="PS50113"/>
    </source>
</evidence>
<dbReference type="InterPro" id="IPR000160">
    <property type="entry name" value="GGDEF_dom"/>
</dbReference>
<feature type="domain" description="PAC" evidence="1">
    <location>
        <begin position="263"/>
        <end position="314"/>
    </location>
</feature>
<dbReference type="Pfam" id="PF01590">
    <property type="entry name" value="GAF"/>
    <property type="match status" value="1"/>
</dbReference>
<feature type="domain" description="GGDEF" evidence="2">
    <location>
        <begin position="345"/>
        <end position="478"/>
    </location>
</feature>
<evidence type="ECO:0000313" key="3">
    <source>
        <dbReference type="EMBL" id="MEN2785322.1"/>
    </source>
</evidence>
<dbReference type="Proteomes" id="UP001404104">
    <property type="component" value="Unassembled WGS sequence"/>
</dbReference>
<dbReference type="EMBL" id="JBDIMF010000001">
    <property type="protein sequence ID" value="MEN2785322.1"/>
    <property type="molecule type" value="Genomic_DNA"/>
</dbReference>
<proteinExistence type="predicted"/>
<comment type="caution">
    <text evidence="3">The sequence shown here is derived from an EMBL/GenBank/DDBJ whole genome shotgun (WGS) entry which is preliminary data.</text>
</comment>
<dbReference type="SUPFAM" id="SSF55785">
    <property type="entry name" value="PYP-like sensor domain (PAS domain)"/>
    <property type="match status" value="1"/>
</dbReference>
<reference evidence="3 4" key="1">
    <citation type="submission" date="2024-05" db="EMBL/GenBank/DDBJ databases">
        <authorList>
            <person name="Liu Q."/>
            <person name="Xin Y.-H."/>
        </authorList>
    </citation>
    <scope>NUCLEOTIDE SEQUENCE [LARGE SCALE GENOMIC DNA]</scope>
    <source>
        <strain evidence="3 4">CGMCC 1.15349</strain>
    </source>
</reference>
<organism evidence="3 4">
    <name type="scientific">Sphingomonas qilianensis</name>
    <dbReference type="NCBI Taxonomy" id="1736690"/>
    <lineage>
        <taxon>Bacteria</taxon>
        <taxon>Pseudomonadati</taxon>
        <taxon>Pseudomonadota</taxon>
        <taxon>Alphaproteobacteria</taxon>
        <taxon>Sphingomonadales</taxon>
        <taxon>Sphingomonadaceae</taxon>
        <taxon>Sphingomonas</taxon>
    </lineage>
</organism>
<dbReference type="PROSITE" id="PS50887">
    <property type="entry name" value="GGDEF"/>
    <property type="match status" value="1"/>
</dbReference>
<dbReference type="Gene3D" id="3.30.450.20">
    <property type="entry name" value="PAS domain"/>
    <property type="match status" value="1"/>
</dbReference>
<name>A0ABU9XNC1_9SPHN</name>
<dbReference type="CDD" id="cd01949">
    <property type="entry name" value="GGDEF"/>
    <property type="match status" value="1"/>
</dbReference>
<protein>
    <submittedName>
        <fullName evidence="3">Sensor domain-containing diguanylate cyclase</fullName>
        <ecNumber evidence="3">2.7.7.65</ecNumber>
    </submittedName>
</protein>
<dbReference type="SMART" id="SM00065">
    <property type="entry name" value="GAF"/>
    <property type="match status" value="1"/>
</dbReference>
<accession>A0ABU9XNC1</accession>
<dbReference type="Gene3D" id="3.30.450.40">
    <property type="match status" value="1"/>
</dbReference>
<dbReference type="SUPFAM" id="SSF55073">
    <property type="entry name" value="Nucleotide cyclase"/>
    <property type="match status" value="1"/>
</dbReference>
<dbReference type="EC" id="2.7.7.65" evidence="3"/>
<keyword evidence="3" id="KW-0548">Nucleotidyltransferase</keyword>
<dbReference type="GO" id="GO:0052621">
    <property type="term" value="F:diguanylate cyclase activity"/>
    <property type="evidence" value="ECO:0007669"/>
    <property type="project" value="UniProtKB-EC"/>
</dbReference>
<gene>
    <name evidence="3" type="ORF">ABC969_02675</name>
</gene>
<dbReference type="RefSeq" id="WP_345862778.1">
    <property type="nucleotide sequence ID" value="NZ_JBDIMF010000001.1"/>
</dbReference>
<evidence type="ECO:0000259" key="2">
    <source>
        <dbReference type="PROSITE" id="PS50887"/>
    </source>
</evidence>
<dbReference type="InterPro" id="IPR000700">
    <property type="entry name" value="PAS-assoc_C"/>
</dbReference>
<dbReference type="InterPro" id="IPR029787">
    <property type="entry name" value="Nucleotide_cyclase"/>
</dbReference>
<dbReference type="SMART" id="SM00267">
    <property type="entry name" value="GGDEF"/>
    <property type="match status" value="1"/>
</dbReference>
<sequence length="484" mass="52520">MSDISTFYPTDEERRLSALHALDLLDSEPEKAFDALVGLAAQRFDCPVSLITLVDRDRQWIKAKVGIECTQTGRDVAFCDYAIRGDDAFVVTDAANDPRFADNPLVAGQVGIRFYAGAPIRVSDAYGTHAIGALCIVDTKPRTLCAAQIAALMHMASIAEALIAARGTALEAVSIAESAQRQSRVLRRQERVFGQAERLAKIGSWRLELASQTLDWSDGMYRIHELDRGARPDLTAALDFYPPRDRAIASDALARTIETGEAFDIELDFVTARGRRRRMRASGELEIEQGRPAAVAGVFQDISDSYHVERKLRRSASTDEVTQIANRAEFNRVLKAALRDARGGSPLVLLLIDLDDFKATNDTFGHLAGDDVLRAVGQRLNAPFLKDSFAARLGGDEFALLLTDPELVADAPAVIAQLLEQLGAPVELSEVLLPVSGTIGSASPGPSVDTFRELMHAADMALYAAKRARRGTAQPFASPTAMAV</sequence>
<dbReference type="Pfam" id="PF00990">
    <property type="entry name" value="GGDEF"/>
    <property type="match status" value="1"/>
</dbReference>